<dbReference type="Pfam" id="PF14200">
    <property type="entry name" value="RicinB_lectin_2"/>
    <property type="match status" value="1"/>
</dbReference>
<dbReference type="InterPro" id="IPR011081">
    <property type="entry name" value="Big_4"/>
</dbReference>
<dbReference type="SUPFAM" id="SSF49785">
    <property type="entry name" value="Galactose-binding domain-like"/>
    <property type="match status" value="1"/>
</dbReference>
<accession>A0ABV9D9M6</accession>
<dbReference type="EMBL" id="JBHSGF010000006">
    <property type="protein sequence ID" value="MFC4555475.1"/>
    <property type="molecule type" value="Genomic_DNA"/>
</dbReference>
<dbReference type="PANTHER" id="PTHR42767:SF1">
    <property type="entry name" value="ENDO-BETA-1,6-GALACTANASE-LIKE DOMAIN-CONTAINING PROTEIN"/>
    <property type="match status" value="1"/>
</dbReference>
<dbReference type="Gene3D" id="2.80.10.50">
    <property type="match status" value="1"/>
</dbReference>
<name>A0ABV9D9M6_9MICO</name>
<dbReference type="PANTHER" id="PTHR42767">
    <property type="entry name" value="ENDO-BETA-1,6-GALACTANASE"/>
    <property type="match status" value="1"/>
</dbReference>
<dbReference type="Gene3D" id="3.20.20.80">
    <property type="entry name" value="Glycosidases"/>
    <property type="match status" value="1"/>
</dbReference>
<keyword evidence="5" id="KW-0378">Hydrolase</keyword>
<dbReference type="GO" id="GO:0016787">
    <property type="term" value="F:hydrolase activity"/>
    <property type="evidence" value="ECO:0007669"/>
    <property type="project" value="UniProtKB-KW"/>
</dbReference>
<dbReference type="Pfam" id="PF07532">
    <property type="entry name" value="Big_4"/>
    <property type="match status" value="1"/>
</dbReference>
<dbReference type="RefSeq" id="WP_122823646.1">
    <property type="nucleotide sequence ID" value="NZ_CP033325.1"/>
</dbReference>
<proteinExistence type="predicted"/>
<dbReference type="Gene3D" id="2.60.40.1180">
    <property type="entry name" value="Golgi alpha-mannosidase II"/>
    <property type="match status" value="1"/>
</dbReference>
<feature type="domain" description="Endo-beta-1,6-galactanase-like" evidence="4">
    <location>
        <begin position="154"/>
        <end position="299"/>
    </location>
</feature>
<feature type="domain" description="Bacterial Ig-like" evidence="2">
    <location>
        <begin position="729"/>
        <end position="782"/>
    </location>
</feature>
<dbReference type="Pfam" id="PF14587">
    <property type="entry name" value="Glyco_hydr_30_2"/>
    <property type="match status" value="1"/>
</dbReference>
<gene>
    <name evidence="5" type="ORF">ACFO3F_09475</name>
</gene>
<feature type="chain" id="PRO_5046791957" evidence="1">
    <location>
        <begin position="27"/>
        <end position="1217"/>
    </location>
</feature>
<evidence type="ECO:0000259" key="4">
    <source>
        <dbReference type="Pfam" id="PF14587"/>
    </source>
</evidence>
<dbReference type="InterPro" id="IPR008979">
    <property type="entry name" value="Galactose-bd-like_sf"/>
</dbReference>
<organism evidence="5 6">
    <name type="scientific">Georgenia faecalis</name>
    <dbReference type="NCBI Taxonomy" id="2483799"/>
    <lineage>
        <taxon>Bacteria</taxon>
        <taxon>Bacillati</taxon>
        <taxon>Actinomycetota</taxon>
        <taxon>Actinomycetes</taxon>
        <taxon>Micrococcales</taxon>
        <taxon>Bogoriellaceae</taxon>
        <taxon>Georgenia</taxon>
    </lineage>
</organism>
<dbReference type="SUPFAM" id="SSF50370">
    <property type="entry name" value="Ricin B-like lectins"/>
    <property type="match status" value="1"/>
</dbReference>
<sequence length="1217" mass="126775">MTTSSFLRRSVAAVAAPALVAGAVLAASVGAAPPSQAATPASDLTITPNPWYASDPFQGWGTSLVWFANATGDYPDELRDELYQRVFGEEGMDLNIARYNIGGGHASDVVDYLRPGGAVEGYWAADLTDATYGAPTTYANREAILDAWDPDNPAHYDWDADATQRWWVEQLTEDEQITHWETFANSAPYFMTVSGYVSGGISDGNAENLRPDAIDDFTAYLTTVSEHLEDTYGIDVATIDPFNEPNTNYWSTTLRDGVPVGGRQEGMHVGPQRQVAVVRSLAARLADDATTTDAVISAMDETNPGIFATNWAAYPQDARDAVEQMNVHTYGTGGRLVVRDLAKSADKPLWMSEVEGSWVDGFDPSAIENGLGLAERITADLRELESNAWVLWQPVEDLYNMEPTGEDLNWGSVFLDFDCEWYDEGGTQVFKSARRVADAGGDSTQVEECSTVVGSKFNVMRNYTKFLNPGDQIIATDSPATTAAVDGTGLTLVHANPRTEDQTVTVDLSGFATIEAGATATAYVTTESPEDDPTANGLVPSEPVAVDVDAASLTLTLPAQSVSSIVIDGVSGVAEDVLVDGGDYQFAGVQSGKALTAAGPGATITTLGTTAQAVHDQVWTVHEVPGAERVGTKRYVLETADGEVLGATAAGTDLRDISVEAAAGNPQTVWILNTTNGRTYSWVNEALSLSLDVAGQSSADGTAVGVYGSNGGANQAWTIRSTEATGAREVAVSTPVGVAPTLPGVVVPTYPWGEGAPTPVTWETLPGSTWATPGEVVVSGTAVDVFGNEVAATARVVVGSYTLTDPVSLTVREGSSAAAVIAAAPETVPARVGASALTFDVPVEWDWDGLTDAALDEVGVITVTGTATSNEPGAEPLAATLSVIVTTGVPTNIAPLPTTTASATYTEGGYSIEGTRNGVTNDKAWSNWRSGTRNPSDTLTYAFAAPEDLDEVTVHFYRDGAGSWPETLRFEYRTVAGTWTAVPGYESPVAVVSPPGGTAPVVTADLGGIEDATGLRVVMNARANGYMTVAEVEIEALVAGASTVAELGALRLDGVPLEGFSPDVLDYEVSVVGSVYPTITALPVDEAATVTVEQAGDGDGTATIVVTAADGVTTRSYTVTMTLAAGPDVSVVADTRCVVGRVVQTVRVANESAVPVEVEVSGAYGSRTVTVAAERATSLTFSTRAASVPGGEVTATATADGLGEAEVTAAYAARTCG</sequence>
<protein>
    <submittedName>
        <fullName evidence="5">Glycoside hydrolase</fullName>
    </submittedName>
</protein>
<evidence type="ECO:0000313" key="6">
    <source>
        <dbReference type="Proteomes" id="UP001595955"/>
    </source>
</evidence>
<comment type="caution">
    <text evidence="5">The sequence shown here is derived from an EMBL/GenBank/DDBJ whole genome shotgun (WGS) entry which is preliminary data.</text>
</comment>
<dbReference type="InterPro" id="IPR017853">
    <property type="entry name" value="GH"/>
</dbReference>
<dbReference type="InterPro" id="IPR039743">
    <property type="entry name" value="6GAL/EXGAL"/>
</dbReference>
<evidence type="ECO:0000256" key="1">
    <source>
        <dbReference type="SAM" id="SignalP"/>
    </source>
</evidence>
<dbReference type="InterPro" id="IPR013780">
    <property type="entry name" value="Glyco_hydro_b"/>
</dbReference>
<feature type="signal peptide" evidence="1">
    <location>
        <begin position="1"/>
        <end position="26"/>
    </location>
</feature>
<keyword evidence="1" id="KW-0732">Signal</keyword>
<evidence type="ECO:0000259" key="2">
    <source>
        <dbReference type="Pfam" id="PF07532"/>
    </source>
</evidence>
<dbReference type="Gene3D" id="2.60.120.260">
    <property type="entry name" value="Galactose-binding domain-like"/>
    <property type="match status" value="1"/>
</dbReference>
<dbReference type="CDD" id="cd00161">
    <property type="entry name" value="beta-trefoil_Ricin-like"/>
    <property type="match status" value="2"/>
</dbReference>
<dbReference type="Proteomes" id="UP001595955">
    <property type="component" value="Unassembled WGS sequence"/>
</dbReference>
<dbReference type="InterPro" id="IPR039514">
    <property type="entry name" value="6GAL-like"/>
</dbReference>
<dbReference type="InterPro" id="IPR000772">
    <property type="entry name" value="Ricin_B_lectin"/>
</dbReference>
<dbReference type="InterPro" id="IPR035992">
    <property type="entry name" value="Ricin_B-like_lectins"/>
</dbReference>
<feature type="domain" description="Ricin B lectin" evidence="3">
    <location>
        <begin position="616"/>
        <end position="707"/>
    </location>
</feature>
<dbReference type="SUPFAM" id="SSF51445">
    <property type="entry name" value="(Trans)glycosidases"/>
    <property type="match status" value="1"/>
</dbReference>
<reference evidence="6" key="1">
    <citation type="journal article" date="2019" name="Int. J. Syst. Evol. Microbiol.">
        <title>The Global Catalogue of Microorganisms (GCM) 10K type strain sequencing project: providing services to taxonomists for standard genome sequencing and annotation.</title>
        <authorList>
            <consortium name="The Broad Institute Genomics Platform"/>
            <consortium name="The Broad Institute Genome Sequencing Center for Infectious Disease"/>
            <person name="Wu L."/>
            <person name="Ma J."/>
        </authorList>
    </citation>
    <scope>NUCLEOTIDE SEQUENCE [LARGE SCALE GENOMIC DNA]</scope>
    <source>
        <strain evidence="6">JCM 3369</strain>
    </source>
</reference>
<evidence type="ECO:0000313" key="5">
    <source>
        <dbReference type="EMBL" id="MFC4555475.1"/>
    </source>
</evidence>
<dbReference type="PROSITE" id="PS50231">
    <property type="entry name" value="RICIN_B_LECTIN"/>
    <property type="match status" value="1"/>
</dbReference>
<keyword evidence="6" id="KW-1185">Reference proteome</keyword>
<evidence type="ECO:0000259" key="3">
    <source>
        <dbReference type="Pfam" id="PF14200"/>
    </source>
</evidence>